<comment type="caution">
    <text evidence="1">The sequence shown here is derived from an EMBL/GenBank/DDBJ whole genome shotgun (WGS) entry which is preliminary data.</text>
</comment>
<protein>
    <submittedName>
        <fullName evidence="1">Uncharacterized protein</fullName>
    </submittedName>
</protein>
<keyword evidence="2" id="KW-1185">Reference proteome</keyword>
<dbReference type="PATRIC" id="fig|1291734.4.peg.883"/>
<organism evidence="1 2">
    <name type="scientific">Lacticaseibacillus nasuensis JCM 17158</name>
    <dbReference type="NCBI Taxonomy" id="1291734"/>
    <lineage>
        <taxon>Bacteria</taxon>
        <taxon>Bacillati</taxon>
        <taxon>Bacillota</taxon>
        <taxon>Bacilli</taxon>
        <taxon>Lactobacillales</taxon>
        <taxon>Lactobacillaceae</taxon>
        <taxon>Lacticaseibacillus</taxon>
    </lineage>
</organism>
<reference evidence="1 2" key="1">
    <citation type="journal article" date="2015" name="Genome Announc.">
        <title>Expanding the biotechnology potential of lactobacilli through comparative genomics of 213 strains and associated genera.</title>
        <authorList>
            <person name="Sun Z."/>
            <person name="Harris H.M."/>
            <person name="McCann A."/>
            <person name="Guo C."/>
            <person name="Argimon S."/>
            <person name="Zhang W."/>
            <person name="Yang X."/>
            <person name="Jeffery I.B."/>
            <person name="Cooney J.C."/>
            <person name="Kagawa T.F."/>
            <person name="Liu W."/>
            <person name="Song Y."/>
            <person name="Salvetti E."/>
            <person name="Wrobel A."/>
            <person name="Rasinkangas P."/>
            <person name="Parkhill J."/>
            <person name="Rea M.C."/>
            <person name="O'Sullivan O."/>
            <person name="Ritari J."/>
            <person name="Douillard F.P."/>
            <person name="Paul Ross R."/>
            <person name="Yang R."/>
            <person name="Briner A.E."/>
            <person name="Felis G.E."/>
            <person name="de Vos W.M."/>
            <person name="Barrangou R."/>
            <person name="Klaenhammer T.R."/>
            <person name="Caufield P.W."/>
            <person name="Cui Y."/>
            <person name="Zhang H."/>
            <person name="O'Toole P.W."/>
        </authorList>
    </citation>
    <scope>NUCLEOTIDE SEQUENCE [LARGE SCALE GENOMIC DNA]</scope>
    <source>
        <strain evidence="1 2">JCM 17158</strain>
    </source>
</reference>
<dbReference type="Proteomes" id="UP000051804">
    <property type="component" value="Unassembled WGS sequence"/>
</dbReference>
<accession>A0A0R1K279</accession>
<proteinExistence type="predicted"/>
<dbReference type="AlphaFoldDB" id="A0A0R1K279"/>
<evidence type="ECO:0000313" key="1">
    <source>
        <dbReference type="EMBL" id="KRK74258.1"/>
    </source>
</evidence>
<name>A0A0R1K279_9LACO</name>
<sequence length="73" mass="8210">MTEYHLIDTIFIQPGQVAIENIEKPTIQAPDDVMIYILLDAVLNGKIHSGKVFTKTFALTDINVAYQAMAKTW</sequence>
<dbReference type="EMBL" id="AZDJ01000001">
    <property type="protein sequence ID" value="KRK74258.1"/>
    <property type="molecule type" value="Genomic_DNA"/>
</dbReference>
<gene>
    <name evidence="1" type="ORF">FD02_GL000857</name>
</gene>
<dbReference type="STRING" id="1291734.FD02_GL000857"/>
<evidence type="ECO:0000313" key="2">
    <source>
        <dbReference type="Proteomes" id="UP000051804"/>
    </source>
</evidence>